<accession>A0A0K9NXP2</accession>
<reference evidence="4" key="1">
    <citation type="journal article" date="2016" name="Nature">
        <title>The genome of the seagrass Zostera marina reveals angiosperm adaptation to the sea.</title>
        <authorList>
            <person name="Olsen J.L."/>
            <person name="Rouze P."/>
            <person name="Verhelst B."/>
            <person name="Lin Y.-C."/>
            <person name="Bayer T."/>
            <person name="Collen J."/>
            <person name="Dattolo E."/>
            <person name="De Paoli E."/>
            <person name="Dittami S."/>
            <person name="Maumus F."/>
            <person name="Michel G."/>
            <person name="Kersting A."/>
            <person name="Lauritano C."/>
            <person name="Lohaus R."/>
            <person name="Toepel M."/>
            <person name="Tonon T."/>
            <person name="Vanneste K."/>
            <person name="Amirebrahimi M."/>
            <person name="Brakel J."/>
            <person name="Bostroem C."/>
            <person name="Chovatia M."/>
            <person name="Grimwood J."/>
            <person name="Jenkins J.W."/>
            <person name="Jueterbock A."/>
            <person name="Mraz A."/>
            <person name="Stam W.T."/>
            <person name="Tice H."/>
            <person name="Bornberg-Bauer E."/>
            <person name="Green P.J."/>
            <person name="Pearson G.A."/>
            <person name="Procaccini G."/>
            <person name="Duarte C.M."/>
            <person name="Schmutz J."/>
            <person name="Reusch T.B.H."/>
            <person name="Van de Peer Y."/>
        </authorList>
    </citation>
    <scope>NUCLEOTIDE SEQUENCE [LARGE SCALE GENOMIC DNA]</scope>
    <source>
        <strain evidence="4">cv. Finnish</strain>
    </source>
</reference>
<dbReference type="EMBL" id="LFYR01001470">
    <property type="protein sequence ID" value="KMZ61556.1"/>
    <property type="molecule type" value="Genomic_DNA"/>
</dbReference>
<sequence>MGGRGVVSDKWSQRMLWLCAFGSAIGLYMVAVERQTQNKNNNIKGGLLNSSSSTERSGEGI</sequence>
<keyword evidence="2" id="KW-0812">Transmembrane</keyword>
<feature type="transmembrane region" description="Helical" evidence="2">
    <location>
        <begin position="15"/>
        <end position="32"/>
    </location>
</feature>
<dbReference type="STRING" id="29655.A0A0K9NXP2"/>
<dbReference type="OrthoDB" id="1660066at2759"/>
<evidence type="ECO:0000256" key="1">
    <source>
        <dbReference type="SAM" id="MobiDB-lite"/>
    </source>
</evidence>
<feature type="region of interest" description="Disordered" evidence="1">
    <location>
        <begin position="40"/>
        <end position="61"/>
    </location>
</feature>
<keyword evidence="2" id="KW-1133">Transmembrane helix</keyword>
<evidence type="ECO:0000313" key="3">
    <source>
        <dbReference type="EMBL" id="KMZ61556.1"/>
    </source>
</evidence>
<feature type="compositionally biased region" description="Low complexity" evidence="1">
    <location>
        <begin position="40"/>
        <end position="53"/>
    </location>
</feature>
<proteinExistence type="predicted"/>
<dbReference type="AlphaFoldDB" id="A0A0K9NXP2"/>
<organism evidence="3 4">
    <name type="scientific">Zostera marina</name>
    <name type="common">Eelgrass</name>
    <dbReference type="NCBI Taxonomy" id="29655"/>
    <lineage>
        <taxon>Eukaryota</taxon>
        <taxon>Viridiplantae</taxon>
        <taxon>Streptophyta</taxon>
        <taxon>Embryophyta</taxon>
        <taxon>Tracheophyta</taxon>
        <taxon>Spermatophyta</taxon>
        <taxon>Magnoliopsida</taxon>
        <taxon>Liliopsida</taxon>
        <taxon>Zosteraceae</taxon>
        <taxon>Zostera</taxon>
    </lineage>
</organism>
<comment type="caution">
    <text evidence="3">The sequence shown here is derived from an EMBL/GenBank/DDBJ whole genome shotgun (WGS) entry which is preliminary data.</text>
</comment>
<evidence type="ECO:0000256" key="2">
    <source>
        <dbReference type="SAM" id="Phobius"/>
    </source>
</evidence>
<keyword evidence="4" id="KW-1185">Reference proteome</keyword>
<gene>
    <name evidence="3" type="ORF">ZOSMA_51G00460</name>
</gene>
<keyword evidence="2" id="KW-0472">Membrane</keyword>
<evidence type="ECO:0000313" key="4">
    <source>
        <dbReference type="Proteomes" id="UP000036987"/>
    </source>
</evidence>
<dbReference type="Proteomes" id="UP000036987">
    <property type="component" value="Unassembled WGS sequence"/>
</dbReference>
<protein>
    <submittedName>
        <fullName evidence="3">Uncharacterized protein</fullName>
    </submittedName>
</protein>
<name>A0A0K9NXP2_ZOSMR</name>